<dbReference type="AlphaFoldDB" id="A0A9X1KZL8"/>
<dbReference type="SUPFAM" id="SSF52172">
    <property type="entry name" value="CheY-like"/>
    <property type="match status" value="1"/>
</dbReference>
<feature type="modified residue" description="4-aspartylphosphate" evidence="3">
    <location>
        <position position="74"/>
    </location>
</feature>
<dbReference type="PROSITE" id="PS50043">
    <property type="entry name" value="HTH_LUXR_2"/>
    <property type="match status" value="1"/>
</dbReference>
<dbReference type="InterPro" id="IPR058245">
    <property type="entry name" value="NreC/VraR/RcsB-like_REC"/>
</dbReference>
<dbReference type="PRINTS" id="PR00038">
    <property type="entry name" value="HTHLUXR"/>
</dbReference>
<organism evidence="8 9">
    <name type="scientific">Fulvivirga sedimenti</name>
    <dbReference type="NCBI Taxonomy" id="2879465"/>
    <lineage>
        <taxon>Bacteria</taxon>
        <taxon>Pseudomonadati</taxon>
        <taxon>Bacteroidota</taxon>
        <taxon>Cytophagia</taxon>
        <taxon>Cytophagales</taxon>
        <taxon>Fulvivirgaceae</taxon>
        <taxon>Fulvivirga</taxon>
    </lineage>
</organism>
<dbReference type="PROSITE" id="PS50110">
    <property type="entry name" value="RESPONSE_REGULATORY"/>
    <property type="match status" value="1"/>
</dbReference>
<dbReference type="SUPFAM" id="SSF46894">
    <property type="entry name" value="C-terminal effector domain of the bipartite response regulators"/>
    <property type="match status" value="1"/>
</dbReference>
<feature type="domain" description="Response regulatory" evidence="5">
    <location>
        <begin position="22"/>
        <end position="139"/>
    </location>
</feature>
<dbReference type="CDD" id="cd17535">
    <property type="entry name" value="REC_NarL-like"/>
    <property type="match status" value="1"/>
</dbReference>
<evidence type="ECO:0000256" key="1">
    <source>
        <dbReference type="ARBA" id="ARBA00022553"/>
    </source>
</evidence>
<dbReference type="Gene3D" id="3.40.50.2300">
    <property type="match status" value="1"/>
</dbReference>
<dbReference type="SMART" id="SM00421">
    <property type="entry name" value="HTH_LUXR"/>
    <property type="match status" value="1"/>
</dbReference>
<dbReference type="PANTHER" id="PTHR43214">
    <property type="entry name" value="TWO-COMPONENT RESPONSE REGULATOR"/>
    <property type="match status" value="1"/>
</dbReference>
<dbReference type="PANTHER" id="PTHR43214:SF37">
    <property type="entry name" value="TRANSCRIPTIONAL REGULATORY PROTEIN YDFI"/>
    <property type="match status" value="1"/>
</dbReference>
<keyword evidence="2" id="KW-0238">DNA-binding</keyword>
<dbReference type="EMBL" id="JAIXNE010000004">
    <property type="protein sequence ID" value="MCA6077149.1"/>
    <property type="molecule type" value="Genomic_DNA"/>
</dbReference>
<keyword evidence="9" id="KW-1185">Reference proteome</keyword>
<dbReference type="EMBL" id="JAIXNE010000003">
    <property type="protein sequence ID" value="MCA6076021.1"/>
    <property type="molecule type" value="Genomic_DNA"/>
</dbReference>
<dbReference type="InterPro" id="IPR011006">
    <property type="entry name" value="CheY-like_superfamily"/>
</dbReference>
<dbReference type="PROSITE" id="PS00622">
    <property type="entry name" value="HTH_LUXR_1"/>
    <property type="match status" value="1"/>
</dbReference>
<name>A0A9X1KZL8_9BACT</name>
<dbReference type="InterPro" id="IPR039420">
    <property type="entry name" value="WalR-like"/>
</dbReference>
<evidence type="ECO:0000313" key="9">
    <source>
        <dbReference type="Proteomes" id="UP001139409"/>
    </source>
</evidence>
<evidence type="ECO:0000256" key="2">
    <source>
        <dbReference type="ARBA" id="ARBA00023125"/>
    </source>
</evidence>
<dbReference type="GO" id="GO:0000160">
    <property type="term" value="P:phosphorelay signal transduction system"/>
    <property type="evidence" value="ECO:0007669"/>
    <property type="project" value="InterPro"/>
</dbReference>
<comment type="caution">
    <text evidence="8">The sequence shown here is derived from an EMBL/GenBank/DDBJ whole genome shotgun (WGS) entry which is preliminary data.</text>
</comment>
<dbReference type="InterPro" id="IPR000792">
    <property type="entry name" value="Tscrpt_reg_LuxR_C"/>
</dbReference>
<dbReference type="SMART" id="SM00448">
    <property type="entry name" value="REC"/>
    <property type="match status" value="1"/>
</dbReference>
<dbReference type="Pfam" id="PF00196">
    <property type="entry name" value="GerE"/>
    <property type="match status" value="1"/>
</dbReference>
<evidence type="ECO:0000313" key="8">
    <source>
        <dbReference type="EMBL" id="MCA6077149.1"/>
    </source>
</evidence>
<gene>
    <name evidence="6" type="ORF">LDX50_08180</name>
    <name evidence="7" type="ORF">LDX50_14150</name>
    <name evidence="8" type="ORF">LDX50_19870</name>
</gene>
<dbReference type="InterPro" id="IPR016032">
    <property type="entry name" value="Sig_transdc_resp-reg_C-effctor"/>
</dbReference>
<evidence type="ECO:0000256" key="3">
    <source>
        <dbReference type="PROSITE-ProRule" id="PRU00169"/>
    </source>
</evidence>
<dbReference type="CDD" id="cd06170">
    <property type="entry name" value="LuxR_C_like"/>
    <property type="match status" value="1"/>
</dbReference>
<accession>A0A9X1KZL8</accession>
<evidence type="ECO:0000259" key="5">
    <source>
        <dbReference type="PROSITE" id="PS50110"/>
    </source>
</evidence>
<protein>
    <submittedName>
        <fullName evidence="8">Response regulator transcription factor</fullName>
    </submittedName>
</protein>
<dbReference type="Proteomes" id="UP001139409">
    <property type="component" value="Unassembled WGS sequence"/>
</dbReference>
<sequence>MWFTRNDAFGILKSLYGTDMIGIGIIEDDAQIRTVLQTYIDRQSEFNCLGAYESVEKGLSGFSENLMPDVMLMDIELPGMSGIEGVKLLKQRHPTMEFIILTIYHDVNKIFPALRAGASGYLLKNTPLPDIKEGILQVQSGGSPMSPQIARLVIETFTGKREKEENHRNVLTDREQEIVIALVDGLSYKMIADRMSISIETVRYHIRNIYSKLHVHSKAEVIGKSLRGEI</sequence>
<dbReference type="GO" id="GO:0003677">
    <property type="term" value="F:DNA binding"/>
    <property type="evidence" value="ECO:0007669"/>
    <property type="project" value="UniProtKB-KW"/>
</dbReference>
<dbReference type="Pfam" id="PF00072">
    <property type="entry name" value="Response_reg"/>
    <property type="match status" value="1"/>
</dbReference>
<dbReference type="InterPro" id="IPR001789">
    <property type="entry name" value="Sig_transdc_resp-reg_receiver"/>
</dbReference>
<reference evidence="8" key="1">
    <citation type="submission" date="2021-09" db="EMBL/GenBank/DDBJ databases">
        <title>Fulvivirga sp. isolated from coastal sediment.</title>
        <authorList>
            <person name="Yu H."/>
        </authorList>
    </citation>
    <scope>NUCLEOTIDE SEQUENCE</scope>
    <source>
        <strain evidence="8">1062</strain>
    </source>
</reference>
<dbReference type="GO" id="GO:0006355">
    <property type="term" value="P:regulation of DNA-templated transcription"/>
    <property type="evidence" value="ECO:0007669"/>
    <property type="project" value="InterPro"/>
</dbReference>
<evidence type="ECO:0000313" key="7">
    <source>
        <dbReference type="EMBL" id="MCA6076021.1"/>
    </source>
</evidence>
<feature type="domain" description="HTH luxR-type" evidence="4">
    <location>
        <begin position="164"/>
        <end position="229"/>
    </location>
</feature>
<dbReference type="RefSeq" id="WP_225697954.1">
    <property type="nucleotide sequence ID" value="NZ_JAIXNE010000002.1"/>
</dbReference>
<proteinExistence type="predicted"/>
<evidence type="ECO:0000259" key="4">
    <source>
        <dbReference type="PROSITE" id="PS50043"/>
    </source>
</evidence>
<keyword evidence="1 3" id="KW-0597">Phosphoprotein</keyword>
<dbReference type="EMBL" id="JAIXNE010000002">
    <property type="protein sequence ID" value="MCA6074844.1"/>
    <property type="molecule type" value="Genomic_DNA"/>
</dbReference>
<evidence type="ECO:0000313" key="6">
    <source>
        <dbReference type="EMBL" id="MCA6074844.1"/>
    </source>
</evidence>